<dbReference type="EMBL" id="CP001576">
    <property type="protein sequence ID" value="ACO69730.1"/>
    <property type="molecule type" value="Genomic_DNA"/>
</dbReference>
<name>C1FGY2_MICCC</name>
<dbReference type="InParanoid" id="C1FGY2"/>
<dbReference type="RefSeq" id="XP_002508472.1">
    <property type="nucleotide sequence ID" value="XM_002508426.1"/>
</dbReference>
<evidence type="ECO:0000313" key="1">
    <source>
        <dbReference type="EMBL" id="ACO69730.1"/>
    </source>
</evidence>
<dbReference type="Proteomes" id="UP000002009">
    <property type="component" value="Chromosome 10"/>
</dbReference>
<evidence type="ECO:0000313" key="2">
    <source>
        <dbReference type="Proteomes" id="UP000002009"/>
    </source>
</evidence>
<reference evidence="1 2" key="1">
    <citation type="journal article" date="2009" name="Science">
        <title>Green evolution and dynamic adaptations revealed by genomes of the marine picoeukaryotes Micromonas.</title>
        <authorList>
            <person name="Worden A.Z."/>
            <person name="Lee J.H."/>
            <person name="Mock T."/>
            <person name="Rouze P."/>
            <person name="Simmons M.P."/>
            <person name="Aerts A.L."/>
            <person name="Allen A.E."/>
            <person name="Cuvelier M.L."/>
            <person name="Derelle E."/>
            <person name="Everett M.V."/>
            <person name="Foulon E."/>
            <person name="Grimwood J."/>
            <person name="Gundlach H."/>
            <person name="Henrissat B."/>
            <person name="Napoli C."/>
            <person name="McDonald S.M."/>
            <person name="Parker M.S."/>
            <person name="Rombauts S."/>
            <person name="Salamov A."/>
            <person name="Von Dassow P."/>
            <person name="Badger J.H."/>
            <person name="Coutinho P.M."/>
            <person name="Demir E."/>
            <person name="Dubchak I."/>
            <person name="Gentemann C."/>
            <person name="Eikrem W."/>
            <person name="Gready J.E."/>
            <person name="John U."/>
            <person name="Lanier W."/>
            <person name="Lindquist E.A."/>
            <person name="Lucas S."/>
            <person name="Mayer K.F."/>
            <person name="Moreau H."/>
            <person name="Not F."/>
            <person name="Otillar R."/>
            <person name="Panaud O."/>
            <person name="Pangilinan J."/>
            <person name="Paulsen I."/>
            <person name="Piegu B."/>
            <person name="Poliakov A."/>
            <person name="Robbens S."/>
            <person name="Schmutz J."/>
            <person name="Toulza E."/>
            <person name="Wyss T."/>
            <person name="Zelensky A."/>
            <person name="Zhou K."/>
            <person name="Armbrust E.V."/>
            <person name="Bhattacharya D."/>
            <person name="Goodenough U.W."/>
            <person name="Van de Peer Y."/>
            <person name="Grigoriev I.V."/>
        </authorList>
    </citation>
    <scope>NUCLEOTIDE SEQUENCE [LARGE SCALE GENOMIC DNA]</scope>
    <source>
        <strain evidence="2">RCC299 / NOUM17</strain>
    </source>
</reference>
<protein>
    <submittedName>
        <fullName evidence="1">Uncharacterized protein</fullName>
    </submittedName>
</protein>
<dbReference type="KEGG" id="mis:MICPUN_61888"/>
<accession>C1FGY2</accession>
<dbReference type="GeneID" id="8246750"/>
<proteinExistence type="predicted"/>
<dbReference type="OMA" id="CHECAHA"/>
<gene>
    <name evidence="1" type="ORF">MICPUN_61888</name>
</gene>
<dbReference type="AlphaFoldDB" id="C1FGY2"/>
<keyword evidence="2" id="KW-1185">Reference proteome</keyword>
<sequence>MNFRLLTELKSYLNNPDEIDICQCQEPECTDIIDLQESVQCMACENKFCHECAHADHDDACADCRGFLCSLANCPGEEYAVEHLHLCEVCEEEFCDDCRFVFQCHGNDTNRGCLKSTCDECSDMHLCDVCGGAWCDKCNDGGGAVEICFGSGKYDHKNSLMKYSPGCSKSICEACNTDTTSGRCNLFDWCDCCDGTWCKDCTPGTFRCSCCQSSHCKDCMRYGCDGSPIKDYHCCGSYACEVRWCDDCVERGADGICICSSEGCGNMSCGNCAADFEFFICPCCEDPFCKKCIQDLSPCKDCKKSQSLCR</sequence>
<organism evidence="1 2">
    <name type="scientific">Micromonas commoda (strain RCC299 / NOUM17 / CCMP2709)</name>
    <name type="common">Picoplanktonic green alga</name>
    <dbReference type="NCBI Taxonomy" id="296587"/>
    <lineage>
        <taxon>Eukaryota</taxon>
        <taxon>Viridiplantae</taxon>
        <taxon>Chlorophyta</taxon>
        <taxon>Mamiellophyceae</taxon>
        <taxon>Mamiellales</taxon>
        <taxon>Mamiellaceae</taxon>
        <taxon>Micromonas</taxon>
    </lineage>
</organism>